<sequence length="260" mass="28054">MKAALEEVLDAFGELLFCLQPAAEPLRRLYLRADTAGGGAAAEQQAGAPERPRRPTVVRLPTARAQPGIASRAAAFAKAVMSEWIRQLKDLPDSAELQRFLGLSAETLRAITDELVSASDRLRLEGELIEALRPLEEKRSTTRTGIVDQQVFLARGVVNEFVDTLGFAAVPMAERPLSQVDGRRIFEPPAAIPAGTLPQLPAEEILYTGTYAVDWMDAFRALAIGNAGHSAGREITPEQNMRLGEILKVFRDGPGAAAAS</sequence>
<dbReference type="InterPro" id="IPR017030">
    <property type="entry name" value="Vir_effector_SfrC"/>
</dbReference>
<protein>
    <submittedName>
        <fullName evidence="1">Uncharacterized protein</fullName>
    </submittedName>
</protein>
<proteinExistence type="predicted"/>
<gene>
    <name evidence="1" type="ORF">DF3PB_6400001</name>
</gene>
<organism evidence="1">
    <name type="scientific">metagenome</name>
    <dbReference type="NCBI Taxonomy" id="256318"/>
    <lineage>
        <taxon>unclassified sequences</taxon>
        <taxon>metagenomes</taxon>
    </lineage>
</organism>
<dbReference type="AlphaFoldDB" id="A0A380TJM4"/>
<dbReference type="EMBL" id="UIDG01000602">
    <property type="protein sequence ID" value="SUS08358.1"/>
    <property type="molecule type" value="Genomic_DNA"/>
</dbReference>
<dbReference type="Pfam" id="PF10139">
    <property type="entry name" value="Virul_Fac"/>
    <property type="match status" value="1"/>
</dbReference>
<accession>A0A380TJM4</accession>
<name>A0A380TJM4_9ZZZZ</name>
<evidence type="ECO:0000313" key="1">
    <source>
        <dbReference type="EMBL" id="SUS08358.1"/>
    </source>
</evidence>
<reference evidence="1" key="1">
    <citation type="submission" date="2018-07" db="EMBL/GenBank/DDBJ databases">
        <authorList>
            <person name="Quirk P.G."/>
            <person name="Krulwich T.A."/>
        </authorList>
    </citation>
    <scope>NUCLEOTIDE SEQUENCE</scope>
</reference>